<evidence type="ECO:0000313" key="2">
    <source>
        <dbReference type="Proteomes" id="UP001152622"/>
    </source>
</evidence>
<dbReference type="OrthoDB" id="5870094at2759"/>
<reference evidence="1" key="1">
    <citation type="journal article" date="2023" name="Science">
        <title>Genome structures resolve the early diversification of teleost fishes.</title>
        <authorList>
            <person name="Parey E."/>
            <person name="Louis A."/>
            <person name="Montfort J."/>
            <person name="Bouchez O."/>
            <person name="Roques C."/>
            <person name="Iampietro C."/>
            <person name="Lluch J."/>
            <person name="Castinel A."/>
            <person name="Donnadieu C."/>
            <person name="Desvignes T."/>
            <person name="Floi Bucao C."/>
            <person name="Jouanno E."/>
            <person name="Wen M."/>
            <person name="Mejri S."/>
            <person name="Dirks R."/>
            <person name="Jansen H."/>
            <person name="Henkel C."/>
            <person name="Chen W.J."/>
            <person name="Zahm M."/>
            <person name="Cabau C."/>
            <person name="Klopp C."/>
            <person name="Thompson A.W."/>
            <person name="Robinson-Rechavi M."/>
            <person name="Braasch I."/>
            <person name="Lecointre G."/>
            <person name="Bobe J."/>
            <person name="Postlethwait J.H."/>
            <person name="Berthelot C."/>
            <person name="Roest Crollius H."/>
            <person name="Guiguen Y."/>
        </authorList>
    </citation>
    <scope>NUCLEOTIDE SEQUENCE</scope>
    <source>
        <strain evidence="1">WJC10195</strain>
    </source>
</reference>
<sequence length="87" mass="9770">MLRGCTLVRHRNVAVRECAACHLEALVDSMGTARLLCCKKDIMSNFLSAVSRLPQDSSQEVRWAARIFTRLFVCSSTLVRAPYSSQH</sequence>
<accession>A0A9Q1J536</accession>
<protein>
    <submittedName>
        <fullName evidence="1">Uncharacterized protein</fullName>
    </submittedName>
</protein>
<dbReference type="AlphaFoldDB" id="A0A9Q1J536"/>
<dbReference type="Proteomes" id="UP001152622">
    <property type="component" value="Chromosome 4"/>
</dbReference>
<name>A0A9Q1J536_SYNKA</name>
<keyword evidence="2" id="KW-1185">Reference proteome</keyword>
<evidence type="ECO:0000313" key="1">
    <source>
        <dbReference type="EMBL" id="KAJ8366123.1"/>
    </source>
</evidence>
<dbReference type="Gene3D" id="1.25.10.10">
    <property type="entry name" value="Leucine-rich Repeat Variant"/>
    <property type="match status" value="1"/>
</dbReference>
<dbReference type="InterPro" id="IPR011989">
    <property type="entry name" value="ARM-like"/>
</dbReference>
<comment type="caution">
    <text evidence="1">The sequence shown here is derived from an EMBL/GenBank/DDBJ whole genome shotgun (WGS) entry which is preliminary data.</text>
</comment>
<dbReference type="EMBL" id="JAINUF010000004">
    <property type="protein sequence ID" value="KAJ8366123.1"/>
    <property type="molecule type" value="Genomic_DNA"/>
</dbReference>
<organism evidence="1 2">
    <name type="scientific">Synaphobranchus kaupii</name>
    <name type="common">Kaup's arrowtooth eel</name>
    <dbReference type="NCBI Taxonomy" id="118154"/>
    <lineage>
        <taxon>Eukaryota</taxon>
        <taxon>Metazoa</taxon>
        <taxon>Chordata</taxon>
        <taxon>Craniata</taxon>
        <taxon>Vertebrata</taxon>
        <taxon>Euteleostomi</taxon>
        <taxon>Actinopterygii</taxon>
        <taxon>Neopterygii</taxon>
        <taxon>Teleostei</taxon>
        <taxon>Anguilliformes</taxon>
        <taxon>Synaphobranchidae</taxon>
        <taxon>Synaphobranchus</taxon>
    </lineage>
</organism>
<gene>
    <name evidence="1" type="ORF">SKAU_G00149540</name>
</gene>
<proteinExistence type="predicted"/>